<protein>
    <recommendedName>
        <fullName evidence="5">15-hydroxyprostaglandin dehydrogenase [NAD(+)]-like</fullName>
    </recommendedName>
</protein>
<dbReference type="SUPFAM" id="SSF51735">
    <property type="entry name" value="NAD(P)-binding Rossmann-fold domains"/>
    <property type="match status" value="1"/>
</dbReference>
<keyword evidence="4" id="KW-1185">Reference proteome</keyword>
<dbReference type="GO" id="GO:0016616">
    <property type="term" value="F:oxidoreductase activity, acting on the CH-OH group of donors, NAD or NADP as acceptor"/>
    <property type="evidence" value="ECO:0007669"/>
    <property type="project" value="TreeGrafter"/>
</dbReference>
<gene>
    <name evidence="3" type="ORF">RN001_009144</name>
</gene>
<dbReference type="PANTHER" id="PTHR44229:SF8">
    <property type="entry name" value="ALCOHOL DEHYDROGENASE-RELATED"/>
    <property type="match status" value="1"/>
</dbReference>
<evidence type="ECO:0000256" key="2">
    <source>
        <dbReference type="ARBA" id="ARBA00023002"/>
    </source>
</evidence>
<dbReference type="GO" id="GO:0005737">
    <property type="term" value="C:cytoplasm"/>
    <property type="evidence" value="ECO:0007669"/>
    <property type="project" value="TreeGrafter"/>
</dbReference>
<evidence type="ECO:0008006" key="5">
    <source>
        <dbReference type="Google" id="ProtNLM"/>
    </source>
</evidence>
<name>A0AAN7P683_9COLE</name>
<reference evidence="4" key="1">
    <citation type="submission" date="2023-01" db="EMBL/GenBank/DDBJ databases">
        <title>Key to firefly adult light organ development and bioluminescence: homeobox transcription factors regulate luciferase expression and transportation to peroxisome.</title>
        <authorList>
            <person name="Fu X."/>
        </authorList>
    </citation>
    <scope>NUCLEOTIDE SEQUENCE [LARGE SCALE GENOMIC DNA]</scope>
</reference>
<evidence type="ECO:0000313" key="4">
    <source>
        <dbReference type="Proteomes" id="UP001353858"/>
    </source>
</evidence>
<evidence type="ECO:0000256" key="1">
    <source>
        <dbReference type="ARBA" id="ARBA00006484"/>
    </source>
</evidence>
<dbReference type="PRINTS" id="PR00081">
    <property type="entry name" value="GDHRDH"/>
</dbReference>
<dbReference type="Pfam" id="PF00106">
    <property type="entry name" value="adh_short"/>
    <property type="match status" value="1"/>
</dbReference>
<comment type="similarity">
    <text evidence="1">Belongs to the short-chain dehydrogenases/reductases (SDR) family.</text>
</comment>
<proteinExistence type="inferred from homology"/>
<dbReference type="InterPro" id="IPR002347">
    <property type="entry name" value="SDR_fam"/>
</dbReference>
<comment type="caution">
    <text evidence="3">The sequence shown here is derived from an EMBL/GenBank/DDBJ whole genome shotgun (WGS) entry which is preliminary data.</text>
</comment>
<dbReference type="EMBL" id="JARPUR010000004">
    <property type="protein sequence ID" value="KAK4876638.1"/>
    <property type="molecule type" value="Genomic_DNA"/>
</dbReference>
<organism evidence="3 4">
    <name type="scientific">Aquatica leii</name>
    <dbReference type="NCBI Taxonomy" id="1421715"/>
    <lineage>
        <taxon>Eukaryota</taxon>
        <taxon>Metazoa</taxon>
        <taxon>Ecdysozoa</taxon>
        <taxon>Arthropoda</taxon>
        <taxon>Hexapoda</taxon>
        <taxon>Insecta</taxon>
        <taxon>Pterygota</taxon>
        <taxon>Neoptera</taxon>
        <taxon>Endopterygota</taxon>
        <taxon>Coleoptera</taxon>
        <taxon>Polyphaga</taxon>
        <taxon>Elateriformia</taxon>
        <taxon>Elateroidea</taxon>
        <taxon>Lampyridae</taxon>
        <taxon>Luciolinae</taxon>
        <taxon>Aquatica</taxon>
    </lineage>
</organism>
<keyword evidence="2" id="KW-0560">Oxidoreductase</keyword>
<dbReference type="PANTHER" id="PTHR44229">
    <property type="entry name" value="15-HYDROXYPROSTAGLANDIN DEHYDROGENASE [NAD(+)]"/>
    <property type="match status" value="1"/>
</dbReference>
<dbReference type="Proteomes" id="UP001353858">
    <property type="component" value="Unassembled WGS sequence"/>
</dbReference>
<dbReference type="Gene3D" id="3.40.50.720">
    <property type="entry name" value="NAD(P)-binding Rossmann-like Domain"/>
    <property type="match status" value="1"/>
</dbReference>
<accession>A0AAN7P683</accession>
<sequence>MFDLYGKVALVTGGASSLGFLYVKELLRHGVKGICIVDINDSYGERAIRQIKNEYGDDKAIFVSADVADKYQLEEAFKSTIQAFEHLDIVINSAHIFNDAIWEREVQTNINGTINGTILGFDYYLPIYKTGSEGLIVNFSSVTGIDPTANCPVSVATKFAVLGLGRSFGSKLQYERHNVKVITICSGFTDPALADFICHERLLGPTYHEILEKEIDSFVVQPPLFVAKSLMNIISEAETGSVWVVEGEQPPYEVEFSNRVQLKKKS</sequence>
<dbReference type="InterPro" id="IPR036291">
    <property type="entry name" value="NAD(P)-bd_dom_sf"/>
</dbReference>
<evidence type="ECO:0000313" key="3">
    <source>
        <dbReference type="EMBL" id="KAK4876638.1"/>
    </source>
</evidence>
<dbReference type="AlphaFoldDB" id="A0AAN7P683"/>